<dbReference type="EMBL" id="JAOL01000160">
    <property type="protein sequence ID" value="EUA87560.1"/>
    <property type="molecule type" value="Genomic_DNA"/>
</dbReference>
<gene>
    <name evidence="1" type="ORF">I551_5985</name>
</gene>
<protein>
    <submittedName>
        <fullName evidence="1">Uncharacterized protein</fullName>
    </submittedName>
</protein>
<sequence>MAAFQSTATELSLRNQHWQITTLDGEISSKNVILAVGSTPKKLTYPS</sequence>
<evidence type="ECO:0000313" key="1">
    <source>
        <dbReference type="EMBL" id="EUA87560.1"/>
    </source>
</evidence>
<accession>A0ABP3A806</accession>
<evidence type="ECO:0000313" key="2">
    <source>
        <dbReference type="Proteomes" id="UP000020681"/>
    </source>
</evidence>
<organism evidence="1 2">
    <name type="scientific">Mycobacterium ulcerans str. Harvey</name>
    <dbReference type="NCBI Taxonomy" id="1299332"/>
    <lineage>
        <taxon>Bacteria</taxon>
        <taxon>Bacillati</taxon>
        <taxon>Actinomycetota</taxon>
        <taxon>Actinomycetes</taxon>
        <taxon>Mycobacteriales</taxon>
        <taxon>Mycobacteriaceae</taxon>
        <taxon>Mycobacterium</taxon>
        <taxon>Mycobacterium ulcerans group</taxon>
    </lineage>
</organism>
<reference evidence="1 2" key="1">
    <citation type="submission" date="2014-01" db="EMBL/GenBank/DDBJ databases">
        <authorList>
            <person name="Dobos K."/>
            <person name="Lenaerts A."/>
            <person name="Ordway D."/>
            <person name="DeGroote M.A."/>
            <person name="Parker T."/>
            <person name="Sizemore C."/>
            <person name="Tallon L.J."/>
            <person name="Sadzewicz L.K."/>
            <person name="Sengamalay N."/>
            <person name="Fraser C.M."/>
            <person name="Hine E."/>
            <person name="Shefchek K.A."/>
            <person name="Das S.P."/>
            <person name="Tettelin H."/>
        </authorList>
    </citation>
    <scope>NUCLEOTIDE SEQUENCE [LARGE SCALE GENOMIC DNA]</scope>
    <source>
        <strain evidence="1 2">Harvey</strain>
    </source>
</reference>
<name>A0ABP3A806_MYCUL</name>
<proteinExistence type="predicted"/>
<comment type="caution">
    <text evidence="1">The sequence shown here is derived from an EMBL/GenBank/DDBJ whole genome shotgun (WGS) entry which is preliminary data.</text>
</comment>
<keyword evidence="2" id="KW-1185">Reference proteome</keyword>
<dbReference type="Proteomes" id="UP000020681">
    <property type="component" value="Unassembled WGS sequence"/>
</dbReference>